<keyword evidence="3" id="KW-0378">Hydrolase</keyword>
<accession>A0A5C6ESN9</accession>
<evidence type="ECO:0000313" key="3">
    <source>
        <dbReference type="EMBL" id="TWU51340.1"/>
    </source>
</evidence>
<dbReference type="PROSITE" id="PS51832">
    <property type="entry name" value="HD_GYP"/>
    <property type="match status" value="1"/>
</dbReference>
<evidence type="ECO:0000259" key="2">
    <source>
        <dbReference type="PROSITE" id="PS51832"/>
    </source>
</evidence>
<protein>
    <submittedName>
        <fullName evidence="3">Cyclic di-GMP phosphodiesterase response regulator RpfG</fullName>
        <ecNumber evidence="3">3.1.4.52</ecNumber>
    </submittedName>
</protein>
<dbReference type="PANTHER" id="PTHR43155:SF2">
    <property type="entry name" value="CYCLIC DI-GMP PHOSPHODIESTERASE PA4108"/>
    <property type="match status" value="1"/>
</dbReference>
<dbReference type="SUPFAM" id="SSF109604">
    <property type="entry name" value="HD-domain/PDEase-like"/>
    <property type="match status" value="1"/>
</dbReference>
<proteinExistence type="predicted"/>
<dbReference type="GO" id="GO:0071111">
    <property type="term" value="F:cyclic-guanylate-specific phosphodiesterase activity"/>
    <property type="evidence" value="ECO:0007669"/>
    <property type="project" value="UniProtKB-EC"/>
</dbReference>
<dbReference type="AlphaFoldDB" id="A0A5C6ESN9"/>
<dbReference type="Pfam" id="PF13487">
    <property type="entry name" value="HD_5"/>
    <property type="match status" value="1"/>
</dbReference>
<comment type="caution">
    <text evidence="3">The sequence shown here is derived from an EMBL/GenBank/DDBJ whole genome shotgun (WGS) entry which is preliminary data.</text>
</comment>
<name>A0A5C6ESN9_9BACT</name>
<evidence type="ECO:0000313" key="4">
    <source>
        <dbReference type="Proteomes" id="UP000317977"/>
    </source>
</evidence>
<dbReference type="Gene3D" id="1.10.3210.10">
    <property type="entry name" value="Hypothetical protein af1432"/>
    <property type="match status" value="1"/>
</dbReference>
<dbReference type="CDD" id="cd00077">
    <property type="entry name" value="HDc"/>
    <property type="match status" value="1"/>
</dbReference>
<dbReference type="EC" id="3.1.4.52" evidence="3"/>
<dbReference type="Proteomes" id="UP000317977">
    <property type="component" value="Unassembled WGS sequence"/>
</dbReference>
<dbReference type="InterPro" id="IPR037522">
    <property type="entry name" value="HD_GYP_dom"/>
</dbReference>
<sequence length="412" mass="45455">MQDQANVRVGLDEIRLGATCKYDIHDENGILLLGNGRPLTAVVRDQIIERGVSFLEVSSEDAKALRGEKPSGVQPLRRTQSSDALPKLRLTNRGSEPYSDKRAAAMRQQVASAIGVISNLGEQIDGISNSAVHELCGIPKSLLAMVEEDSDQSFLTSCCVKSEDHLARRCARMSLLAISTAIELEMSEDEVIQAGTAGLLHDLGLYRFPEKFRDPRKLLNHNEAWEYRRHPTMSVDAVSMITSISNETRLIIHQVHERPDGSGYPRGIRSNVIHPVASILSIVDAYLSLTDPGPARPGYLPHDALIFMLHECGRRMFDAAAMRAFLNQITLYPIGSRVELDNGSIATVMRRCHSNYATPVVVVENESESPIELASSERSIMRPIVDQETSQIRITKTMMGAMSIDMLEPALG</sequence>
<feature type="domain" description="HD-GYP" evidence="2">
    <location>
        <begin position="144"/>
        <end position="341"/>
    </location>
</feature>
<dbReference type="EMBL" id="SJPX01000003">
    <property type="protein sequence ID" value="TWU51340.1"/>
    <property type="molecule type" value="Genomic_DNA"/>
</dbReference>
<keyword evidence="4" id="KW-1185">Reference proteome</keyword>
<feature type="region of interest" description="Disordered" evidence="1">
    <location>
        <begin position="64"/>
        <end position="83"/>
    </location>
</feature>
<reference evidence="3 4" key="1">
    <citation type="submission" date="2019-02" db="EMBL/GenBank/DDBJ databases">
        <title>Deep-cultivation of Planctomycetes and their phenomic and genomic characterization uncovers novel biology.</title>
        <authorList>
            <person name="Wiegand S."/>
            <person name="Jogler M."/>
            <person name="Boedeker C."/>
            <person name="Pinto D."/>
            <person name="Vollmers J."/>
            <person name="Rivas-Marin E."/>
            <person name="Kohn T."/>
            <person name="Peeters S.H."/>
            <person name="Heuer A."/>
            <person name="Rast P."/>
            <person name="Oberbeckmann S."/>
            <person name="Bunk B."/>
            <person name="Jeske O."/>
            <person name="Meyerdierks A."/>
            <person name="Storesund J.E."/>
            <person name="Kallscheuer N."/>
            <person name="Luecker S."/>
            <person name="Lage O.M."/>
            <person name="Pohl T."/>
            <person name="Merkel B.J."/>
            <person name="Hornburger P."/>
            <person name="Mueller R.-W."/>
            <person name="Bruemmer F."/>
            <person name="Labrenz M."/>
            <person name="Spormann A.M."/>
            <person name="Op Den Camp H."/>
            <person name="Overmann J."/>
            <person name="Amann R."/>
            <person name="Jetten M.S.M."/>
            <person name="Mascher T."/>
            <person name="Medema M.H."/>
            <person name="Devos D.P."/>
            <person name="Kaster A.-K."/>
            <person name="Ovreas L."/>
            <person name="Rohde M."/>
            <person name="Galperin M.Y."/>
            <person name="Jogler C."/>
        </authorList>
    </citation>
    <scope>NUCLEOTIDE SEQUENCE [LARGE SCALE GENOMIC DNA]</scope>
    <source>
        <strain evidence="3 4">Poly59</strain>
    </source>
</reference>
<organism evidence="3 4">
    <name type="scientific">Rubripirellula reticaptiva</name>
    <dbReference type="NCBI Taxonomy" id="2528013"/>
    <lineage>
        <taxon>Bacteria</taxon>
        <taxon>Pseudomonadati</taxon>
        <taxon>Planctomycetota</taxon>
        <taxon>Planctomycetia</taxon>
        <taxon>Pirellulales</taxon>
        <taxon>Pirellulaceae</taxon>
        <taxon>Rubripirellula</taxon>
    </lineage>
</organism>
<dbReference type="InterPro" id="IPR003607">
    <property type="entry name" value="HD/PDEase_dom"/>
</dbReference>
<dbReference type="RefSeq" id="WP_186776243.1">
    <property type="nucleotide sequence ID" value="NZ_SJPX01000003.1"/>
</dbReference>
<dbReference type="PANTHER" id="PTHR43155">
    <property type="entry name" value="CYCLIC DI-GMP PHOSPHODIESTERASE PA4108-RELATED"/>
    <property type="match status" value="1"/>
</dbReference>
<gene>
    <name evidence="3" type="primary">rpfG_5</name>
    <name evidence="3" type="ORF">Poly59_29320</name>
</gene>
<evidence type="ECO:0000256" key="1">
    <source>
        <dbReference type="SAM" id="MobiDB-lite"/>
    </source>
</evidence>